<protein>
    <submittedName>
        <fullName evidence="2">Uncharacterized protein</fullName>
    </submittedName>
</protein>
<keyword evidence="3" id="KW-1185">Reference proteome</keyword>
<dbReference type="AlphaFoldDB" id="A0A498H960"/>
<sequence length="150" mass="15876">MMNLSNVMCAVAQVSSPLVSNSFSSPSLNPLSFVPKPSLRPPKLVLYHAVDPSSISYHTAASSSHSSVVAVKMVAIYAAKGRGVSINVHQHFSSTSTSKGKHIRFTYSSDEDKDEEGLGHGPCPGDVPVEDAIVTRSPVGSDDSSQSEKF</sequence>
<evidence type="ECO:0000256" key="1">
    <source>
        <dbReference type="SAM" id="MobiDB-lite"/>
    </source>
</evidence>
<reference evidence="2 3" key="1">
    <citation type="submission" date="2018-10" db="EMBL/GenBank/DDBJ databases">
        <title>A high-quality apple genome assembly.</title>
        <authorList>
            <person name="Hu J."/>
        </authorList>
    </citation>
    <scope>NUCLEOTIDE SEQUENCE [LARGE SCALE GENOMIC DNA]</scope>
    <source>
        <strain evidence="3">cv. HFTH1</strain>
        <tissue evidence="2">Young leaf</tissue>
    </source>
</reference>
<proteinExistence type="predicted"/>
<evidence type="ECO:0000313" key="2">
    <source>
        <dbReference type="EMBL" id="RXH67360.1"/>
    </source>
</evidence>
<comment type="caution">
    <text evidence="2">The sequence shown here is derived from an EMBL/GenBank/DDBJ whole genome shotgun (WGS) entry which is preliminary data.</text>
</comment>
<feature type="region of interest" description="Disordered" evidence="1">
    <location>
        <begin position="95"/>
        <end position="150"/>
    </location>
</feature>
<accession>A0A498H960</accession>
<gene>
    <name evidence="2" type="ORF">DVH24_027480</name>
</gene>
<evidence type="ECO:0000313" key="3">
    <source>
        <dbReference type="Proteomes" id="UP000290289"/>
    </source>
</evidence>
<dbReference type="EMBL" id="RDQH01000343">
    <property type="protein sequence ID" value="RXH67360.1"/>
    <property type="molecule type" value="Genomic_DNA"/>
</dbReference>
<organism evidence="2 3">
    <name type="scientific">Malus domestica</name>
    <name type="common">Apple</name>
    <name type="synonym">Pyrus malus</name>
    <dbReference type="NCBI Taxonomy" id="3750"/>
    <lineage>
        <taxon>Eukaryota</taxon>
        <taxon>Viridiplantae</taxon>
        <taxon>Streptophyta</taxon>
        <taxon>Embryophyta</taxon>
        <taxon>Tracheophyta</taxon>
        <taxon>Spermatophyta</taxon>
        <taxon>Magnoliopsida</taxon>
        <taxon>eudicotyledons</taxon>
        <taxon>Gunneridae</taxon>
        <taxon>Pentapetalae</taxon>
        <taxon>rosids</taxon>
        <taxon>fabids</taxon>
        <taxon>Rosales</taxon>
        <taxon>Rosaceae</taxon>
        <taxon>Amygdaloideae</taxon>
        <taxon>Maleae</taxon>
        <taxon>Malus</taxon>
    </lineage>
</organism>
<name>A0A498H960_MALDO</name>
<dbReference type="Proteomes" id="UP000290289">
    <property type="component" value="Chromosome 17"/>
</dbReference>